<keyword evidence="3" id="KW-1185">Reference proteome</keyword>
<dbReference type="EMBL" id="GL876969">
    <property type="protein sequence ID" value="KLU86458.1"/>
    <property type="molecule type" value="Genomic_DNA"/>
</dbReference>
<dbReference type="EMBL" id="ADBL01001304">
    <property type="status" value="NOT_ANNOTATED_CDS"/>
    <property type="molecule type" value="Genomic_DNA"/>
</dbReference>
<evidence type="ECO:0000313" key="1">
    <source>
        <dbReference type="EMBL" id="KLU86458.1"/>
    </source>
</evidence>
<reference evidence="3" key="1">
    <citation type="submission" date="2010-05" db="EMBL/GenBank/DDBJ databases">
        <title>The genome sequence of Magnaporthe poae strain ATCC 64411.</title>
        <authorList>
            <person name="Ma L.-J."/>
            <person name="Dead R."/>
            <person name="Young S."/>
            <person name="Zeng Q."/>
            <person name="Koehrsen M."/>
            <person name="Alvarado L."/>
            <person name="Berlin A."/>
            <person name="Chapman S.B."/>
            <person name="Chen Z."/>
            <person name="Freedman E."/>
            <person name="Gellesch M."/>
            <person name="Goldberg J."/>
            <person name="Griggs A."/>
            <person name="Gujja S."/>
            <person name="Heilman E.R."/>
            <person name="Heiman D."/>
            <person name="Hepburn T."/>
            <person name="Howarth C."/>
            <person name="Jen D."/>
            <person name="Larson L."/>
            <person name="Mehta T."/>
            <person name="Neiman D."/>
            <person name="Pearson M."/>
            <person name="Roberts A."/>
            <person name="Saif S."/>
            <person name="Shea T."/>
            <person name="Shenoy N."/>
            <person name="Sisk P."/>
            <person name="Stolte C."/>
            <person name="Sykes S."/>
            <person name="Walk T."/>
            <person name="White J."/>
            <person name="Yandava C."/>
            <person name="Haas B."/>
            <person name="Nusbaum C."/>
            <person name="Birren B."/>
        </authorList>
    </citation>
    <scope>NUCLEOTIDE SEQUENCE [LARGE SCALE GENOMIC DNA]</scope>
    <source>
        <strain evidence="3">ATCC 64411 / 73-15</strain>
    </source>
</reference>
<sequence length="83" mass="8622">MAGSSPGIVTRQGVDAVLDEQVQQPHGGGELAHDEEADGCVVDLLLLAHPGLAAGYVPDNLGLAGAGEQLGPRCLRRTWFMTD</sequence>
<reference evidence="2" key="4">
    <citation type="journal article" date="2015" name="G3 (Bethesda)">
        <title>Genome sequences of three phytopathogenic species of the Magnaporthaceae family of fungi.</title>
        <authorList>
            <person name="Okagaki L.H."/>
            <person name="Nunes C.C."/>
            <person name="Sailsbery J."/>
            <person name="Clay B."/>
            <person name="Brown D."/>
            <person name="John T."/>
            <person name="Oh Y."/>
            <person name="Young N."/>
            <person name="Fitzgerald M."/>
            <person name="Haas B.J."/>
            <person name="Zeng Q."/>
            <person name="Young S."/>
            <person name="Adiconis X."/>
            <person name="Fan L."/>
            <person name="Levin J.Z."/>
            <person name="Mitchell T.K."/>
            <person name="Okubara P.A."/>
            <person name="Farman M.L."/>
            <person name="Kohn L.M."/>
            <person name="Birren B."/>
            <person name="Ma L.-J."/>
            <person name="Dean R.A."/>
        </authorList>
    </citation>
    <scope>NUCLEOTIDE SEQUENCE</scope>
    <source>
        <strain evidence="2">ATCC 64411 / 73-15</strain>
    </source>
</reference>
<protein>
    <submittedName>
        <fullName evidence="1 2">Uncharacterized protein</fullName>
    </submittedName>
</protein>
<evidence type="ECO:0000313" key="2">
    <source>
        <dbReference type="EnsemblFungi" id="MAPG_05471T0"/>
    </source>
</evidence>
<dbReference type="AlphaFoldDB" id="A0A0C4DZG9"/>
<dbReference type="EnsemblFungi" id="MAPG_05471T0">
    <property type="protein sequence ID" value="MAPG_05471T0"/>
    <property type="gene ID" value="MAPG_05471"/>
</dbReference>
<evidence type="ECO:0000313" key="3">
    <source>
        <dbReference type="Proteomes" id="UP000011715"/>
    </source>
</evidence>
<reference evidence="1" key="3">
    <citation type="submission" date="2011-03" db="EMBL/GenBank/DDBJ databases">
        <title>Annotation of Magnaporthe poae ATCC 64411.</title>
        <authorList>
            <person name="Ma L.-J."/>
            <person name="Dead R."/>
            <person name="Young S.K."/>
            <person name="Zeng Q."/>
            <person name="Gargeya S."/>
            <person name="Fitzgerald M."/>
            <person name="Haas B."/>
            <person name="Abouelleil A."/>
            <person name="Alvarado L."/>
            <person name="Arachchi H.M."/>
            <person name="Berlin A."/>
            <person name="Brown A."/>
            <person name="Chapman S.B."/>
            <person name="Chen Z."/>
            <person name="Dunbar C."/>
            <person name="Freedman E."/>
            <person name="Gearin G."/>
            <person name="Gellesch M."/>
            <person name="Goldberg J."/>
            <person name="Griggs A."/>
            <person name="Gujja S."/>
            <person name="Heiman D."/>
            <person name="Howarth C."/>
            <person name="Larson L."/>
            <person name="Lui A."/>
            <person name="MacDonald P.J.P."/>
            <person name="Mehta T."/>
            <person name="Montmayeur A."/>
            <person name="Murphy C."/>
            <person name="Neiman D."/>
            <person name="Pearson M."/>
            <person name="Priest M."/>
            <person name="Roberts A."/>
            <person name="Saif S."/>
            <person name="Shea T."/>
            <person name="Shenoy N."/>
            <person name="Sisk P."/>
            <person name="Stolte C."/>
            <person name="Sykes S."/>
            <person name="Yandava C."/>
            <person name="Wortman J."/>
            <person name="Nusbaum C."/>
            <person name="Birren B."/>
        </authorList>
    </citation>
    <scope>NUCLEOTIDE SEQUENCE</scope>
    <source>
        <strain evidence="1">ATCC 64411</strain>
    </source>
</reference>
<reference evidence="1" key="2">
    <citation type="submission" date="2010-05" db="EMBL/GenBank/DDBJ databases">
        <title>The Genome Sequence of Magnaporthe poae strain ATCC 64411.</title>
        <authorList>
            <consortium name="The Broad Institute Genome Sequencing Platform"/>
            <consortium name="Broad Institute Genome Sequencing Center for Infectious Disease"/>
            <person name="Ma L.-J."/>
            <person name="Dead R."/>
            <person name="Young S."/>
            <person name="Zeng Q."/>
            <person name="Koehrsen M."/>
            <person name="Alvarado L."/>
            <person name="Berlin A."/>
            <person name="Chapman S.B."/>
            <person name="Chen Z."/>
            <person name="Freedman E."/>
            <person name="Gellesch M."/>
            <person name="Goldberg J."/>
            <person name="Griggs A."/>
            <person name="Gujja S."/>
            <person name="Heilman E.R."/>
            <person name="Heiman D."/>
            <person name="Hepburn T."/>
            <person name="Howarth C."/>
            <person name="Jen D."/>
            <person name="Larson L."/>
            <person name="Mehta T."/>
            <person name="Neiman D."/>
            <person name="Pearson M."/>
            <person name="Roberts A."/>
            <person name="Saif S."/>
            <person name="Shea T."/>
            <person name="Shenoy N."/>
            <person name="Sisk P."/>
            <person name="Stolte C."/>
            <person name="Sykes S."/>
            <person name="Walk T."/>
            <person name="White J."/>
            <person name="Yandava C."/>
            <person name="Haas B."/>
            <person name="Nusbaum C."/>
            <person name="Birren B."/>
        </authorList>
    </citation>
    <scope>NUCLEOTIDE SEQUENCE</scope>
    <source>
        <strain evidence="1">ATCC 64411</strain>
    </source>
</reference>
<reference evidence="2" key="5">
    <citation type="submission" date="2015-06" db="UniProtKB">
        <authorList>
            <consortium name="EnsemblFungi"/>
        </authorList>
    </citation>
    <scope>IDENTIFICATION</scope>
    <source>
        <strain evidence="2">ATCC 64411</strain>
    </source>
</reference>
<dbReference type="Proteomes" id="UP000011715">
    <property type="component" value="Unassembled WGS sequence"/>
</dbReference>
<dbReference type="VEuPathDB" id="FungiDB:MAPG_05471"/>
<name>A0A0C4DZG9_MAGP6</name>
<proteinExistence type="predicted"/>
<gene>
    <name evidence="1" type="ORF">MAPG_05471</name>
</gene>
<accession>A0A0C4DZG9</accession>
<organism evidence="2 3">
    <name type="scientific">Magnaporthiopsis poae (strain ATCC 64411 / 73-15)</name>
    <name type="common">Kentucky bluegrass fungus</name>
    <name type="synonym">Magnaporthe poae</name>
    <dbReference type="NCBI Taxonomy" id="644358"/>
    <lineage>
        <taxon>Eukaryota</taxon>
        <taxon>Fungi</taxon>
        <taxon>Dikarya</taxon>
        <taxon>Ascomycota</taxon>
        <taxon>Pezizomycotina</taxon>
        <taxon>Sordariomycetes</taxon>
        <taxon>Sordariomycetidae</taxon>
        <taxon>Magnaporthales</taxon>
        <taxon>Magnaporthaceae</taxon>
        <taxon>Magnaporthiopsis</taxon>
    </lineage>
</organism>